<dbReference type="InterPro" id="IPR036291">
    <property type="entry name" value="NAD(P)-bd_dom_sf"/>
</dbReference>
<protein>
    <recommendedName>
        <fullName evidence="3">Ketoreductase domain-containing protein</fullName>
    </recommendedName>
</protein>
<evidence type="ECO:0000256" key="2">
    <source>
        <dbReference type="ARBA" id="ARBA00023002"/>
    </source>
</evidence>
<comment type="caution">
    <text evidence="4">The sequence shown here is derived from an EMBL/GenBank/DDBJ whole genome shotgun (WGS) entry which is preliminary data.</text>
</comment>
<dbReference type="GO" id="GO:0016020">
    <property type="term" value="C:membrane"/>
    <property type="evidence" value="ECO:0007669"/>
    <property type="project" value="TreeGrafter"/>
</dbReference>
<dbReference type="GO" id="GO:0016491">
    <property type="term" value="F:oxidoreductase activity"/>
    <property type="evidence" value="ECO:0007669"/>
    <property type="project" value="UniProtKB-KW"/>
</dbReference>
<dbReference type="PANTHER" id="PTHR44196">
    <property type="entry name" value="DEHYDROGENASE/REDUCTASE SDR FAMILY MEMBER 7B"/>
    <property type="match status" value="1"/>
</dbReference>
<dbReference type="InterPro" id="IPR020904">
    <property type="entry name" value="Sc_DH/Rdtase_CS"/>
</dbReference>
<sequence>MQAMNFTSRRILITGASSGLGLAMAKLLANRDQADLVLVARRLDRLNELKAELEGSTGISCQVIAADLAKPQDVERVFTEATAAGEIFGVILNAGVTHFGNHLDMEWSAFEAMLATNVTSVVRLVSLFTPYLLEKGQGGGVMLVSSMAGLLPVPFQSAYAGTKAFITNFAQSLAEELRGQPVSITVFSPGGIDTAMTRDSQLRYFENTALLQDVDSCARDGLEAMRRRDGIAVPGLLNRAQLFATRLAPRKLITFITGTTYRKALKAGNGQEKTA</sequence>
<dbReference type="InterPro" id="IPR002347">
    <property type="entry name" value="SDR_fam"/>
</dbReference>
<accession>A0A4Q7ZCD3</accession>
<evidence type="ECO:0000259" key="3">
    <source>
        <dbReference type="SMART" id="SM00822"/>
    </source>
</evidence>
<evidence type="ECO:0000313" key="4">
    <source>
        <dbReference type="EMBL" id="RZU47844.1"/>
    </source>
</evidence>
<evidence type="ECO:0000313" key="5">
    <source>
        <dbReference type="Proteomes" id="UP000292423"/>
    </source>
</evidence>
<feature type="domain" description="Ketoreductase" evidence="3">
    <location>
        <begin position="9"/>
        <end position="195"/>
    </location>
</feature>
<dbReference type="PANTHER" id="PTHR44196:SF1">
    <property type="entry name" value="DEHYDROGENASE_REDUCTASE SDR FAMILY MEMBER 7B"/>
    <property type="match status" value="1"/>
</dbReference>
<dbReference type="AlphaFoldDB" id="A0A4Q7ZCD3"/>
<name>A0A4Q7ZCD3_9GAMM</name>
<keyword evidence="2" id="KW-0560">Oxidoreductase</keyword>
<dbReference type="PRINTS" id="PR00081">
    <property type="entry name" value="GDHRDH"/>
</dbReference>
<dbReference type="RefSeq" id="WP_130411056.1">
    <property type="nucleotide sequence ID" value="NZ_SHKX01000010.1"/>
</dbReference>
<gene>
    <name evidence="4" type="ORF">EV700_0811</name>
</gene>
<organism evidence="4 5">
    <name type="scientific">Fluviicoccus keumensis</name>
    <dbReference type="NCBI Taxonomy" id="1435465"/>
    <lineage>
        <taxon>Bacteria</taxon>
        <taxon>Pseudomonadati</taxon>
        <taxon>Pseudomonadota</taxon>
        <taxon>Gammaproteobacteria</taxon>
        <taxon>Moraxellales</taxon>
        <taxon>Moraxellaceae</taxon>
        <taxon>Fluviicoccus</taxon>
    </lineage>
</organism>
<dbReference type="PROSITE" id="PS00061">
    <property type="entry name" value="ADH_SHORT"/>
    <property type="match status" value="1"/>
</dbReference>
<dbReference type="Gene3D" id="3.40.50.720">
    <property type="entry name" value="NAD(P)-binding Rossmann-like Domain"/>
    <property type="match status" value="1"/>
</dbReference>
<dbReference type="EMBL" id="SHKX01000010">
    <property type="protein sequence ID" value="RZU47844.1"/>
    <property type="molecule type" value="Genomic_DNA"/>
</dbReference>
<dbReference type="InterPro" id="IPR057326">
    <property type="entry name" value="KR_dom"/>
</dbReference>
<dbReference type="Pfam" id="PF00106">
    <property type="entry name" value="adh_short"/>
    <property type="match status" value="1"/>
</dbReference>
<dbReference type="OrthoDB" id="9808814at2"/>
<dbReference type="CDD" id="cd05233">
    <property type="entry name" value="SDR_c"/>
    <property type="match status" value="1"/>
</dbReference>
<comment type="similarity">
    <text evidence="1">Belongs to the short-chain dehydrogenases/reductases (SDR) family.</text>
</comment>
<dbReference type="Proteomes" id="UP000292423">
    <property type="component" value="Unassembled WGS sequence"/>
</dbReference>
<dbReference type="PIRSF" id="PIRSF000126">
    <property type="entry name" value="11-beta-HSD1"/>
    <property type="match status" value="1"/>
</dbReference>
<evidence type="ECO:0000256" key="1">
    <source>
        <dbReference type="ARBA" id="ARBA00006484"/>
    </source>
</evidence>
<proteinExistence type="inferred from homology"/>
<dbReference type="SUPFAM" id="SSF51735">
    <property type="entry name" value="NAD(P)-binding Rossmann-fold domains"/>
    <property type="match status" value="1"/>
</dbReference>
<keyword evidence="5" id="KW-1185">Reference proteome</keyword>
<dbReference type="SMART" id="SM00822">
    <property type="entry name" value="PKS_KR"/>
    <property type="match status" value="1"/>
</dbReference>
<reference evidence="4 5" key="1">
    <citation type="submission" date="2019-02" db="EMBL/GenBank/DDBJ databases">
        <title>Genomic Encyclopedia of Type Strains, Phase IV (KMG-IV): sequencing the most valuable type-strain genomes for metagenomic binning, comparative biology and taxonomic classification.</title>
        <authorList>
            <person name="Goeker M."/>
        </authorList>
    </citation>
    <scope>NUCLEOTIDE SEQUENCE [LARGE SCALE GENOMIC DNA]</scope>
    <source>
        <strain evidence="4 5">DSM 105135</strain>
    </source>
</reference>